<feature type="binding site" evidence="11">
    <location>
        <position position="413"/>
    </location>
    <ligand>
        <name>NAD(+)</name>
        <dbReference type="ChEBI" id="CHEBI:57540"/>
    </ligand>
</feature>
<comment type="similarity">
    <text evidence="1 11 13">Belongs to the aldehyde dehydrogenase family.</text>
</comment>
<keyword evidence="6 11" id="KW-0520">NAD</keyword>
<keyword evidence="15" id="KW-0808">Transferase</keyword>
<dbReference type="EMBL" id="ACQA01000001">
    <property type="protein sequence ID" value="EEQ95247.1"/>
    <property type="molecule type" value="Genomic_DNA"/>
</dbReference>
<organism evidence="15 16">
    <name type="scientific">Brucella intermedia LMG 3301</name>
    <dbReference type="NCBI Taxonomy" id="641118"/>
    <lineage>
        <taxon>Bacteria</taxon>
        <taxon>Pseudomonadati</taxon>
        <taxon>Pseudomonadota</taxon>
        <taxon>Alphaproteobacteria</taxon>
        <taxon>Hyphomicrobiales</taxon>
        <taxon>Brucellaceae</taxon>
        <taxon>Brucella/Ochrobactrum group</taxon>
        <taxon>Brucella</taxon>
    </lineage>
</organism>
<evidence type="ECO:0000256" key="8">
    <source>
        <dbReference type="ARBA" id="ARBA00051919"/>
    </source>
</evidence>
<feature type="active site" description="Proton acceptor" evidence="11">
    <location>
        <position position="278"/>
    </location>
</feature>
<dbReference type="GO" id="GO:0008802">
    <property type="term" value="F:betaine-aldehyde dehydrogenase (NAD+) activity"/>
    <property type="evidence" value="ECO:0007669"/>
    <property type="project" value="UniProtKB-UniRule"/>
</dbReference>
<feature type="active site" description="Nucleophile" evidence="11">
    <location>
        <position position="312"/>
    </location>
</feature>
<feature type="binding site" description="covalent" evidence="11">
    <location>
        <position position="312"/>
    </location>
    <ligand>
        <name>NAD(+)</name>
        <dbReference type="ChEBI" id="CHEBI:57540"/>
    </ligand>
</feature>
<evidence type="ECO:0000256" key="10">
    <source>
        <dbReference type="ARBA" id="ARBA00065931"/>
    </source>
</evidence>
<dbReference type="FunFam" id="3.40.309.10:FF:000014">
    <property type="entry name" value="NAD/NADP-dependent betaine aldehyde dehydrogenase"/>
    <property type="match status" value="1"/>
</dbReference>
<evidence type="ECO:0000256" key="4">
    <source>
        <dbReference type="ARBA" id="ARBA00022958"/>
    </source>
</evidence>
<dbReference type="NCBIfam" id="TIGR01804">
    <property type="entry name" value="BADH"/>
    <property type="match status" value="1"/>
</dbReference>
<evidence type="ECO:0000256" key="6">
    <source>
        <dbReference type="ARBA" id="ARBA00023027"/>
    </source>
</evidence>
<dbReference type="UniPathway" id="UPA00529">
    <property type="reaction ID" value="UER00386"/>
</dbReference>
<comment type="cofactor">
    <cofactor evidence="11">
        <name>K(+)</name>
        <dbReference type="ChEBI" id="CHEBI:29103"/>
    </cofactor>
    <text evidence="11">Binds 2 potassium ions per subunit.</text>
</comment>
<keyword evidence="2 11" id="KW-0479">Metal-binding</keyword>
<evidence type="ECO:0000259" key="14">
    <source>
        <dbReference type="Pfam" id="PF00171"/>
    </source>
</evidence>
<gene>
    <name evidence="11 15" type="primary">betB</name>
    <name evidence="15" type="ORF">OINT_1000606</name>
</gene>
<dbReference type="Pfam" id="PF00171">
    <property type="entry name" value="Aldedh"/>
    <property type="match status" value="1"/>
</dbReference>
<evidence type="ECO:0000313" key="15">
    <source>
        <dbReference type="EMBL" id="EEQ95247.1"/>
    </source>
</evidence>
<evidence type="ECO:0000256" key="12">
    <source>
        <dbReference type="PROSITE-ProRule" id="PRU10007"/>
    </source>
</evidence>
<evidence type="ECO:0000256" key="9">
    <source>
        <dbReference type="ARBA" id="ARBA00052192"/>
    </source>
</evidence>
<dbReference type="FunFam" id="3.40.605.10:FF:000007">
    <property type="entry name" value="NAD/NADP-dependent betaine aldehyde dehydrogenase"/>
    <property type="match status" value="1"/>
</dbReference>
<evidence type="ECO:0000256" key="13">
    <source>
        <dbReference type="RuleBase" id="RU003345"/>
    </source>
</evidence>
<keyword evidence="4 11" id="KW-0630">Potassium</keyword>
<comment type="pathway">
    <text evidence="11">Amine and polyamine biosynthesis; betaine biosynthesis via choline pathway; betaine from betaine aldehyde: step 1/1.</text>
</comment>
<dbReference type="Gene3D" id="3.40.309.10">
    <property type="entry name" value="Aldehyde Dehydrogenase, Chain A, domain 2"/>
    <property type="match status" value="1"/>
</dbReference>
<evidence type="ECO:0000313" key="16">
    <source>
        <dbReference type="Proteomes" id="UP000004386"/>
    </source>
</evidence>
<dbReference type="NCBIfam" id="NF009725">
    <property type="entry name" value="PRK13252.1"/>
    <property type="match status" value="1"/>
</dbReference>
<comment type="function">
    <text evidence="11">Involved in the biosynthesis of the osmoprotectant glycine betaine. Catalyzes the irreversible oxidation of betaine aldehyde to the corresponding acid.</text>
</comment>
<dbReference type="InterPro" id="IPR011264">
    <property type="entry name" value="BADH"/>
</dbReference>
<evidence type="ECO:0000256" key="3">
    <source>
        <dbReference type="ARBA" id="ARBA00022857"/>
    </source>
</evidence>
<feature type="modified residue" description="Cysteine sulfenic acid (-SOH)" evidence="11">
    <location>
        <position position="312"/>
    </location>
</feature>
<dbReference type="PROSITE" id="PS00687">
    <property type="entry name" value="ALDEHYDE_DEHYDR_GLU"/>
    <property type="match status" value="1"/>
</dbReference>
<comment type="catalytic activity">
    <reaction evidence="8">
        <text>betaine aldehyde + NADP(+) + H2O = glycine betaine + NADPH + 2 H(+)</text>
        <dbReference type="Rhea" id="RHEA:30067"/>
        <dbReference type="ChEBI" id="CHEBI:15377"/>
        <dbReference type="ChEBI" id="CHEBI:15378"/>
        <dbReference type="ChEBI" id="CHEBI:15710"/>
        <dbReference type="ChEBI" id="CHEBI:17750"/>
        <dbReference type="ChEBI" id="CHEBI:57783"/>
        <dbReference type="ChEBI" id="CHEBI:58349"/>
    </reaction>
    <physiologicalReaction direction="left-to-right" evidence="8">
        <dbReference type="Rhea" id="RHEA:30068"/>
    </physiologicalReaction>
</comment>
<dbReference type="InterPro" id="IPR016161">
    <property type="entry name" value="Ald_DH/histidinol_DH"/>
</dbReference>
<dbReference type="HOGENOM" id="CLU_005391_0_0_5"/>
<dbReference type="Gene3D" id="3.40.605.10">
    <property type="entry name" value="Aldehyde Dehydrogenase, Chain A, domain 1"/>
    <property type="match status" value="1"/>
</dbReference>
<feature type="binding site" evidence="11">
    <location>
        <position position="56"/>
    </location>
    <ligand>
        <name>K(+)</name>
        <dbReference type="ChEBI" id="CHEBI:29103"/>
        <label>1</label>
    </ligand>
</feature>
<keyword evidence="7 11" id="KW-0558">Oxidation</keyword>
<dbReference type="PROSITE" id="PS00070">
    <property type="entry name" value="ALDEHYDE_DEHYDR_CYS"/>
    <property type="match status" value="1"/>
</dbReference>
<dbReference type="SUPFAM" id="SSF53720">
    <property type="entry name" value="ALDH-like"/>
    <property type="match status" value="1"/>
</dbReference>
<dbReference type="GO" id="GO:0008483">
    <property type="term" value="F:transaminase activity"/>
    <property type="evidence" value="ECO:0007669"/>
    <property type="project" value="UniProtKB-KW"/>
</dbReference>
<dbReference type="AlphaFoldDB" id="C4WK14"/>
<keyword evidence="3 11" id="KW-0521">NADP</keyword>
<dbReference type="CDD" id="cd07090">
    <property type="entry name" value="ALDH_F9_TMBADH"/>
    <property type="match status" value="1"/>
</dbReference>
<dbReference type="GO" id="GO:0019285">
    <property type="term" value="P:glycine betaine biosynthetic process from choline"/>
    <property type="evidence" value="ECO:0007669"/>
    <property type="project" value="UniProtKB-UniRule"/>
</dbReference>
<evidence type="ECO:0000256" key="1">
    <source>
        <dbReference type="ARBA" id="ARBA00009986"/>
    </source>
</evidence>
<dbReference type="InterPro" id="IPR016163">
    <property type="entry name" value="Ald_DH_C"/>
</dbReference>
<dbReference type="EC" id="1.2.1.8" evidence="11"/>
<dbReference type="PANTHER" id="PTHR11699">
    <property type="entry name" value="ALDEHYDE DEHYDROGENASE-RELATED"/>
    <property type="match status" value="1"/>
</dbReference>
<sequence>MSARVPALNNILPYCLTALPPIPLNKEPEMKAQPKASHFIGGAFVEDKAGKPLPVIYPATGEEIAKLYSATPGVIEAAYAAALKAQGEWAALKPVERGRILRRTAEILREKNKKLSKLETLDTGKALQETLVADAASAADALEFFGGIISGFNGEFVELGGSFAYTRREALGICVGIGAWNYPIQIAAWKSAPALAMGNAFIFKPSENTPLSALALAEAYKEAGLPDGLFNVVQGFGDVGAALVNHRLTAKVSLTGSVPTGKRIMAQAGEHLKNVTMELGGKSPIIVFDDADLESAIGGVMLGNFYSTGQVCSNGTRVFVHKNVRERFIERLVERTRKIRIGDPLDEATQMGPLVNAAQREKVLSYIEKGKAEGATLAYGGGIPKLQGFDKGYFIEPTIFTDVTDDMTIAREEIFGPVMSVLEFVHEDEVIARANDSEFGLAAGVFTADIARGHRVIGQIKAGTCWINAYNLTPVEVPFGGYKQSGIGRENGIAALAHYSQIKTVYVEMGKVDSPY</sequence>
<dbReference type="GO" id="GO:0046872">
    <property type="term" value="F:metal ion binding"/>
    <property type="evidence" value="ECO:0007669"/>
    <property type="project" value="UniProtKB-KW"/>
</dbReference>
<feature type="binding site" evidence="11">
    <location>
        <position position="272"/>
    </location>
    <ligand>
        <name>K(+)</name>
        <dbReference type="ChEBI" id="CHEBI:29103"/>
        <label>2</label>
    </ligand>
</feature>
<feature type="binding site" evidence="11">
    <location>
        <begin position="178"/>
        <end position="180"/>
    </location>
    <ligand>
        <name>NAD(+)</name>
        <dbReference type="ChEBI" id="CHEBI:57540"/>
    </ligand>
</feature>
<feature type="binding site" evidence="11">
    <location>
        <position position="122"/>
    </location>
    <ligand>
        <name>K(+)</name>
        <dbReference type="ChEBI" id="CHEBI:29103"/>
        <label>1</label>
    </ligand>
</feature>
<comment type="catalytic activity">
    <reaction evidence="9">
        <text>betaine aldehyde + NAD(+) + H2O = glycine betaine + NADH + 2 H(+)</text>
        <dbReference type="Rhea" id="RHEA:15305"/>
        <dbReference type="ChEBI" id="CHEBI:15377"/>
        <dbReference type="ChEBI" id="CHEBI:15378"/>
        <dbReference type="ChEBI" id="CHEBI:15710"/>
        <dbReference type="ChEBI" id="CHEBI:17750"/>
        <dbReference type="ChEBI" id="CHEBI:57540"/>
        <dbReference type="ChEBI" id="CHEBI:57945"/>
        <dbReference type="EC" id="1.2.1.8"/>
    </reaction>
    <physiologicalReaction direction="left-to-right" evidence="9">
        <dbReference type="Rhea" id="RHEA:15306"/>
    </physiologicalReaction>
</comment>
<dbReference type="InterPro" id="IPR016162">
    <property type="entry name" value="Ald_DH_N"/>
</dbReference>
<proteinExistence type="inferred from homology"/>
<dbReference type="InterPro" id="IPR016160">
    <property type="entry name" value="Ald_DH_CS_CYS"/>
</dbReference>
<evidence type="ECO:0000256" key="11">
    <source>
        <dbReference type="HAMAP-Rule" id="MF_00804"/>
    </source>
</evidence>
<comment type="caution">
    <text evidence="11">Lacks conserved residue(s) required for the propagation of feature annotation.</text>
</comment>
<feature type="binding site" evidence="11">
    <location>
        <position position="280"/>
    </location>
    <ligand>
        <name>NAD(+)</name>
        <dbReference type="ChEBI" id="CHEBI:57540"/>
    </ligand>
</feature>
<feature type="binding site" evidence="11">
    <location>
        <position position="483"/>
    </location>
    <ligand>
        <name>K(+)</name>
        <dbReference type="ChEBI" id="CHEBI:29103"/>
        <label>2</label>
    </ligand>
</feature>
<dbReference type="FunFam" id="3.40.605.10:FF:000026">
    <property type="entry name" value="Aldehyde dehydrogenase, putative"/>
    <property type="match status" value="1"/>
</dbReference>
<comment type="subunit">
    <text evidence="10 11">Dimer of dimers.</text>
</comment>
<feature type="binding site" evidence="11">
    <location>
        <position position="486"/>
    </location>
    <ligand>
        <name>K(+)</name>
        <dbReference type="ChEBI" id="CHEBI:29103"/>
        <label>2</label>
    </ligand>
</feature>
<keyword evidence="15" id="KW-0032">Aminotransferase</keyword>
<feature type="binding site" evidence="11">
    <location>
        <begin position="204"/>
        <end position="207"/>
    </location>
    <ligand>
        <name>NAD(+)</name>
        <dbReference type="ChEBI" id="CHEBI:57540"/>
    </ligand>
</feature>
<feature type="active site" evidence="12">
    <location>
        <position position="278"/>
    </location>
</feature>
<comment type="caution">
    <text evidence="15">The sequence shown here is derived from an EMBL/GenBank/DDBJ whole genome shotgun (WGS) entry which is preliminary data.</text>
</comment>
<feature type="active site" description="Charge relay system" evidence="11">
    <location>
        <position position="490"/>
    </location>
</feature>
<accession>C4WK14</accession>
<keyword evidence="5 11" id="KW-0560">Oxidoreductase</keyword>
<feature type="active site" description="Charge relay system" evidence="11">
    <location>
        <position position="190"/>
    </location>
</feature>
<reference evidence="15 16" key="1">
    <citation type="submission" date="2009-05" db="EMBL/GenBank/DDBJ databases">
        <authorList>
            <person name="Setubal J.C."/>
            <person name="Boyle S."/>
            <person name="Crasta O.R."/>
            <person name="Gillespie J.J."/>
            <person name="Kenyon R.W."/>
            <person name="Lu J."/>
            <person name="Mane S."/>
            <person name="Nagrani S."/>
            <person name="Shallom J.M."/>
            <person name="Shallom S."/>
            <person name="Shukla M."/>
            <person name="Snyder E.E."/>
            <person name="Sobral B.W."/>
            <person name="Wattam A.R."/>
            <person name="Will R."/>
            <person name="Williams K."/>
            <person name="Yoo H."/>
            <person name="Munk C."/>
            <person name="Tapia R."/>
            <person name="Green L."/>
            <person name="Rogers Y."/>
            <person name="Detter J.C."/>
            <person name="Bruce D."/>
            <person name="Brettin T.S."/>
            <person name="Tsolis R."/>
        </authorList>
    </citation>
    <scope>NUCLEOTIDE SEQUENCE [LARGE SCALE GENOMIC DNA]</scope>
    <source>
        <strain evidence="15 16">LMG 3301</strain>
    </source>
</reference>
<feature type="domain" description="Aldehyde dehydrogenase" evidence="14">
    <location>
        <begin position="45"/>
        <end position="505"/>
    </location>
</feature>
<protein>
    <recommendedName>
        <fullName evidence="11">Betaine aldehyde dehydrogenase</fullName>
        <shortName evidence="11">BADH</shortName>
        <ecNumber evidence="11">1.2.1.8</ecNumber>
    </recommendedName>
</protein>
<evidence type="ECO:0000256" key="2">
    <source>
        <dbReference type="ARBA" id="ARBA00022723"/>
    </source>
</evidence>
<evidence type="ECO:0000256" key="7">
    <source>
        <dbReference type="ARBA" id="ARBA00023097"/>
    </source>
</evidence>
<dbReference type="HAMAP" id="MF_00804">
    <property type="entry name" value="BADH"/>
    <property type="match status" value="1"/>
</dbReference>
<name>C4WK14_9HYPH</name>
<dbReference type="Proteomes" id="UP000004386">
    <property type="component" value="Unassembled WGS sequence"/>
</dbReference>
<evidence type="ECO:0000256" key="5">
    <source>
        <dbReference type="ARBA" id="ARBA00023002"/>
    </source>
</evidence>
<dbReference type="InterPro" id="IPR029510">
    <property type="entry name" value="Ald_DH_CS_GLU"/>
</dbReference>
<dbReference type="InterPro" id="IPR015590">
    <property type="entry name" value="Aldehyde_DH_dom"/>
</dbReference>